<dbReference type="InterPro" id="IPR050245">
    <property type="entry name" value="PrsA_foldase"/>
</dbReference>
<evidence type="ECO:0000256" key="7">
    <source>
        <dbReference type="SAM" id="SignalP"/>
    </source>
</evidence>
<keyword evidence="5 6" id="KW-0413">Isomerase</keyword>
<dbReference type="SUPFAM" id="SSF54534">
    <property type="entry name" value="FKBP-like"/>
    <property type="match status" value="1"/>
</dbReference>
<evidence type="ECO:0000256" key="2">
    <source>
        <dbReference type="ARBA" id="ARBA00013194"/>
    </source>
</evidence>
<dbReference type="OrthoDB" id="14196at2"/>
<dbReference type="RefSeq" id="WP_005870679.1">
    <property type="nucleotide sequence ID" value="NZ_ACYG01000019.1"/>
</dbReference>
<feature type="domain" description="PpiC" evidence="8">
    <location>
        <begin position="131"/>
        <end position="228"/>
    </location>
</feature>
<protein>
    <recommendedName>
        <fullName evidence="2">peptidylprolyl isomerase</fullName>
        <ecNumber evidence="2">5.2.1.8</ecNumber>
    </recommendedName>
</protein>
<evidence type="ECO:0000256" key="5">
    <source>
        <dbReference type="ARBA" id="ARBA00023235"/>
    </source>
</evidence>
<evidence type="ECO:0000313" key="9">
    <source>
        <dbReference type="EMBL" id="EEV18290.1"/>
    </source>
</evidence>
<reference evidence="9 10" key="1">
    <citation type="submission" date="2009-07" db="EMBL/GenBank/DDBJ databases">
        <authorList>
            <person name="Madupu R."/>
            <person name="Sebastian Y."/>
            <person name="Durkin A.S."/>
            <person name="Torralba M."/>
            <person name="Methe B."/>
            <person name="Sutton G.G."/>
            <person name="Strausberg R.L."/>
            <person name="Nelson K.E."/>
        </authorList>
    </citation>
    <scope>NUCLEOTIDE SEQUENCE [LARGE SCALE GENOMIC DNA]</scope>
    <source>
        <strain evidence="9 10">RM3268</strain>
    </source>
</reference>
<keyword evidence="10" id="KW-1185">Reference proteome</keyword>
<dbReference type="InterPro" id="IPR027304">
    <property type="entry name" value="Trigger_fact/SurA_dom_sf"/>
</dbReference>
<dbReference type="InterPro" id="IPR046357">
    <property type="entry name" value="PPIase_dom_sf"/>
</dbReference>
<dbReference type="PANTHER" id="PTHR47245:SF1">
    <property type="entry name" value="FOLDASE PROTEIN PRSA"/>
    <property type="match status" value="1"/>
</dbReference>
<sequence>MKRILSFSFVAAMAISSLNAGVLATAKDANITITDEDVAPFLAQGMQHGGQEPTADEKKKLIDDLIKYKLLIAEAKKSGIENSDEYKHQLELAKDGIAFNLWQREQAKDVSVSDEEAKKIYDENKQNFMQPDSVTASHILVADEKAAKNAIAKLSKVKKENLKEEFNKLAKEISIDPSAKENGGDLGSFGKGMMVPEFEKAAFALKDGEMSKTPVKTQFGYHVIYKESSKKAETMPFEKVKDLIKNQLLPSKVNKKIDDKANELFGKLNIEYAK</sequence>
<evidence type="ECO:0000256" key="1">
    <source>
        <dbReference type="ARBA" id="ARBA00000971"/>
    </source>
</evidence>
<proteinExistence type="predicted"/>
<dbReference type="AlphaFoldDB" id="C8PGQ2"/>
<gene>
    <name evidence="9" type="ORF">CAMGR0001_1047</name>
</gene>
<dbReference type="InterPro" id="IPR000297">
    <property type="entry name" value="PPIase_PpiC"/>
</dbReference>
<evidence type="ECO:0000256" key="4">
    <source>
        <dbReference type="ARBA" id="ARBA00023110"/>
    </source>
</evidence>
<comment type="catalytic activity">
    <reaction evidence="1">
        <text>[protein]-peptidylproline (omega=180) = [protein]-peptidylproline (omega=0)</text>
        <dbReference type="Rhea" id="RHEA:16237"/>
        <dbReference type="Rhea" id="RHEA-COMP:10747"/>
        <dbReference type="Rhea" id="RHEA-COMP:10748"/>
        <dbReference type="ChEBI" id="CHEBI:83833"/>
        <dbReference type="ChEBI" id="CHEBI:83834"/>
        <dbReference type="EC" id="5.2.1.8"/>
    </reaction>
</comment>
<feature type="signal peptide" evidence="7">
    <location>
        <begin position="1"/>
        <end position="20"/>
    </location>
</feature>
<evidence type="ECO:0000259" key="8">
    <source>
        <dbReference type="PROSITE" id="PS50198"/>
    </source>
</evidence>
<organism evidence="9 10">
    <name type="scientific">Campylobacter gracilis RM3268</name>
    <dbReference type="NCBI Taxonomy" id="553220"/>
    <lineage>
        <taxon>Bacteria</taxon>
        <taxon>Pseudomonadati</taxon>
        <taxon>Campylobacterota</taxon>
        <taxon>Epsilonproteobacteria</taxon>
        <taxon>Campylobacterales</taxon>
        <taxon>Campylobacteraceae</taxon>
        <taxon>Campylobacter</taxon>
    </lineage>
</organism>
<dbReference type="EC" id="5.2.1.8" evidence="2"/>
<keyword evidence="3 7" id="KW-0732">Signal</keyword>
<keyword evidence="4 6" id="KW-0697">Rotamase</keyword>
<dbReference type="Gene3D" id="3.10.50.40">
    <property type="match status" value="1"/>
</dbReference>
<dbReference type="PANTHER" id="PTHR47245">
    <property type="entry name" value="PEPTIDYLPROLYL ISOMERASE"/>
    <property type="match status" value="1"/>
</dbReference>
<dbReference type="eggNOG" id="COG0760">
    <property type="taxonomic scope" value="Bacteria"/>
</dbReference>
<evidence type="ECO:0000256" key="6">
    <source>
        <dbReference type="PROSITE-ProRule" id="PRU00278"/>
    </source>
</evidence>
<accession>C8PGQ2</accession>
<dbReference type="Gene3D" id="1.10.8.1040">
    <property type="match status" value="1"/>
</dbReference>
<dbReference type="PROSITE" id="PS50198">
    <property type="entry name" value="PPIC_PPIASE_2"/>
    <property type="match status" value="1"/>
</dbReference>
<dbReference type="STRING" id="824.CGRAC_1061"/>
<dbReference type="EMBL" id="ACYG01000019">
    <property type="protein sequence ID" value="EEV18290.1"/>
    <property type="molecule type" value="Genomic_DNA"/>
</dbReference>
<evidence type="ECO:0000313" key="10">
    <source>
        <dbReference type="Proteomes" id="UP000005709"/>
    </source>
</evidence>
<name>C8PGQ2_9BACT</name>
<dbReference type="SUPFAM" id="SSF109998">
    <property type="entry name" value="Triger factor/SurA peptide-binding domain-like"/>
    <property type="match status" value="1"/>
</dbReference>
<comment type="caution">
    <text evidence="9">The sequence shown here is derived from an EMBL/GenBank/DDBJ whole genome shotgun (WGS) entry which is preliminary data.</text>
</comment>
<dbReference type="Pfam" id="PF13145">
    <property type="entry name" value="Rotamase_2"/>
    <property type="match status" value="1"/>
</dbReference>
<evidence type="ECO:0000256" key="3">
    <source>
        <dbReference type="ARBA" id="ARBA00022729"/>
    </source>
</evidence>
<feature type="chain" id="PRO_5002989953" description="peptidylprolyl isomerase" evidence="7">
    <location>
        <begin position="21"/>
        <end position="274"/>
    </location>
</feature>
<dbReference type="Proteomes" id="UP000005709">
    <property type="component" value="Unassembled WGS sequence"/>
</dbReference>
<dbReference type="GO" id="GO:0003755">
    <property type="term" value="F:peptidyl-prolyl cis-trans isomerase activity"/>
    <property type="evidence" value="ECO:0007669"/>
    <property type="project" value="UniProtKB-KW"/>
</dbReference>